<sequence>MSSPTASDPVVPRAALSTLDSNTYRPPRHSIPLERTVTALIALARGDLPHDEENTAASEWQETAAINLRNLIASVDSGEVRVELEEDHYTFIGRAALRTYVLRLVGRVSGTVAQVRLMVLALNSDPHSFTKFVLPASPAMLYSIPVVRFISWVHAFERGEFRVSDDITPAQRELLIDFARIWEGFARQTHVDRGWYRFIALLRWLVTDSEWTLGTEHGGSGFGQLAMLSRWAREYYPSWFPSESNTESDDDDMPELVEVYEPESDEEEYVFMESHYPAVDPLSLAYIPLSGLLLLCLAYYMRRPPRAEAQPNYVFTASTKVARRPPTVLQFSAHVPPGAEAMPTIIRTFDVPHAEVRAVARPKREEELDESSSEETVRESLCRDSRTPPRSILVRTSSAASDGTFIRASPAATASPPRITAPVEVETSAHDPPTETQSRSRSPLRATSRSDSSRRILTRSVSRSSLQRASSSGPATQLSILPKGLRLKREKGPIRYNAKHDTTPGLRYTYWFETSGERPILAPPLLHPACGLQRGDLFFHRWADASDPQFWLRQQDDLVGEDVWQSVDIGYVREDGRKLTLTDKVQRPSWVGGDWGSKRVSAIGRA</sequence>
<dbReference type="AlphaFoldDB" id="A0A371CI92"/>
<evidence type="ECO:0000256" key="1">
    <source>
        <dbReference type="SAM" id="MobiDB-lite"/>
    </source>
</evidence>
<reference evidence="2 3" key="1">
    <citation type="journal article" date="2018" name="Biotechnol. Biofuels">
        <title>Integrative visual omics of the white-rot fungus Polyporus brumalis exposes the biotechnological potential of its oxidative enzymes for delignifying raw plant biomass.</title>
        <authorList>
            <person name="Miyauchi S."/>
            <person name="Rancon A."/>
            <person name="Drula E."/>
            <person name="Hage H."/>
            <person name="Chaduli D."/>
            <person name="Favel A."/>
            <person name="Grisel S."/>
            <person name="Henrissat B."/>
            <person name="Herpoel-Gimbert I."/>
            <person name="Ruiz-Duenas F.J."/>
            <person name="Chevret D."/>
            <person name="Hainaut M."/>
            <person name="Lin J."/>
            <person name="Wang M."/>
            <person name="Pangilinan J."/>
            <person name="Lipzen A."/>
            <person name="Lesage-Meessen L."/>
            <person name="Navarro D."/>
            <person name="Riley R."/>
            <person name="Grigoriev I.V."/>
            <person name="Zhou S."/>
            <person name="Raouche S."/>
            <person name="Rosso M.N."/>
        </authorList>
    </citation>
    <scope>NUCLEOTIDE SEQUENCE [LARGE SCALE GENOMIC DNA]</scope>
    <source>
        <strain evidence="2 3">BRFM 1820</strain>
    </source>
</reference>
<feature type="region of interest" description="Disordered" evidence="1">
    <location>
        <begin position="423"/>
        <end position="484"/>
    </location>
</feature>
<feature type="compositionally biased region" description="Polar residues" evidence="1">
    <location>
        <begin position="434"/>
        <end position="450"/>
    </location>
</feature>
<evidence type="ECO:0000313" key="2">
    <source>
        <dbReference type="EMBL" id="RDX40002.1"/>
    </source>
</evidence>
<accession>A0A371CI92</accession>
<dbReference type="EMBL" id="KZ857601">
    <property type="protein sequence ID" value="RDX40002.1"/>
    <property type="molecule type" value="Genomic_DNA"/>
</dbReference>
<feature type="compositionally biased region" description="Basic and acidic residues" evidence="1">
    <location>
        <begin position="375"/>
        <end position="387"/>
    </location>
</feature>
<dbReference type="OrthoDB" id="2756924at2759"/>
<dbReference type="Proteomes" id="UP000256964">
    <property type="component" value="Unassembled WGS sequence"/>
</dbReference>
<proteinExistence type="predicted"/>
<name>A0A371CI92_9APHY</name>
<protein>
    <submittedName>
        <fullName evidence="2">Uncharacterized protein</fullName>
    </submittedName>
</protein>
<feature type="compositionally biased region" description="Low complexity" evidence="1">
    <location>
        <begin position="459"/>
        <end position="472"/>
    </location>
</feature>
<keyword evidence="3" id="KW-1185">Reference proteome</keyword>
<evidence type="ECO:0000313" key="3">
    <source>
        <dbReference type="Proteomes" id="UP000256964"/>
    </source>
</evidence>
<feature type="region of interest" description="Disordered" evidence="1">
    <location>
        <begin position="360"/>
        <end position="398"/>
    </location>
</feature>
<organism evidence="2 3">
    <name type="scientific">Lentinus brumalis</name>
    <dbReference type="NCBI Taxonomy" id="2498619"/>
    <lineage>
        <taxon>Eukaryota</taxon>
        <taxon>Fungi</taxon>
        <taxon>Dikarya</taxon>
        <taxon>Basidiomycota</taxon>
        <taxon>Agaricomycotina</taxon>
        <taxon>Agaricomycetes</taxon>
        <taxon>Polyporales</taxon>
        <taxon>Polyporaceae</taxon>
        <taxon>Lentinus</taxon>
    </lineage>
</organism>
<gene>
    <name evidence="2" type="ORF">OH76DRAFT_1490657</name>
</gene>
<feature type="region of interest" description="Disordered" evidence="1">
    <location>
        <begin position="1"/>
        <end position="28"/>
    </location>
</feature>